<proteinExistence type="predicted"/>
<dbReference type="AlphaFoldDB" id="A0AAD9GVN1"/>
<accession>A0AAD9GVN1</accession>
<dbReference type="EMBL" id="JASMQC010000004">
    <property type="protein sequence ID" value="KAK1945446.1"/>
    <property type="molecule type" value="Genomic_DNA"/>
</dbReference>
<sequence length="99" mass="11109">MIGIRLRLCRVVSGSLVGSRIVLVRGEASRQILAVEALLDCTWNGEKKDYDILMKWKGLEPIEDSLESVVLLKQFAAARDDPKLEKHILAPTRQHTVAE</sequence>
<dbReference type="InterPro" id="IPR016197">
    <property type="entry name" value="Chromo-like_dom_sf"/>
</dbReference>
<dbReference type="SUPFAM" id="SSF54160">
    <property type="entry name" value="Chromo domain-like"/>
    <property type="match status" value="1"/>
</dbReference>
<evidence type="ECO:0000313" key="1">
    <source>
        <dbReference type="EMBL" id="KAK1945446.1"/>
    </source>
</evidence>
<name>A0AAD9GVN1_9STRA</name>
<evidence type="ECO:0008006" key="3">
    <source>
        <dbReference type="Google" id="ProtNLM"/>
    </source>
</evidence>
<keyword evidence="2" id="KW-1185">Reference proteome</keyword>
<reference evidence="1" key="1">
    <citation type="submission" date="2023-08" db="EMBL/GenBank/DDBJ databases">
        <title>Reference Genome Resource for the Citrus Pathogen Phytophthora citrophthora.</title>
        <authorList>
            <person name="Moller H."/>
            <person name="Coetzee B."/>
            <person name="Rose L.J."/>
            <person name="Van Niekerk J.M."/>
        </authorList>
    </citation>
    <scope>NUCLEOTIDE SEQUENCE</scope>
    <source>
        <strain evidence="1">STE-U-9442</strain>
    </source>
</reference>
<gene>
    <name evidence="1" type="ORF">P3T76_002494</name>
</gene>
<dbReference type="Proteomes" id="UP001259832">
    <property type="component" value="Unassembled WGS sequence"/>
</dbReference>
<evidence type="ECO:0000313" key="2">
    <source>
        <dbReference type="Proteomes" id="UP001259832"/>
    </source>
</evidence>
<organism evidence="1 2">
    <name type="scientific">Phytophthora citrophthora</name>
    <dbReference type="NCBI Taxonomy" id="4793"/>
    <lineage>
        <taxon>Eukaryota</taxon>
        <taxon>Sar</taxon>
        <taxon>Stramenopiles</taxon>
        <taxon>Oomycota</taxon>
        <taxon>Peronosporomycetes</taxon>
        <taxon>Peronosporales</taxon>
        <taxon>Peronosporaceae</taxon>
        <taxon>Phytophthora</taxon>
    </lineage>
</organism>
<comment type="caution">
    <text evidence="1">The sequence shown here is derived from an EMBL/GenBank/DDBJ whole genome shotgun (WGS) entry which is preliminary data.</text>
</comment>
<protein>
    <recommendedName>
        <fullName evidence="3">Chromo domain-containing protein</fullName>
    </recommendedName>
</protein>